<feature type="coiled-coil region" evidence="1">
    <location>
        <begin position="104"/>
        <end position="207"/>
    </location>
</feature>
<dbReference type="InterPro" id="IPR021451">
    <property type="entry name" value="DUF3102"/>
</dbReference>
<dbReference type="AlphaFoldDB" id="A0A7D6ZGL9"/>
<name>A0A7D6ZGL9_9CLOT</name>
<keyword evidence="1" id="KW-0175">Coiled coil</keyword>
<protein>
    <submittedName>
        <fullName evidence="2">DUF3102 domain-containing protein</fullName>
    </submittedName>
</protein>
<evidence type="ECO:0000256" key="1">
    <source>
        <dbReference type="SAM" id="Coils"/>
    </source>
</evidence>
<reference evidence="2 3" key="1">
    <citation type="submission" date="2020-07" db="EMBL/GenBank/DDBJ databases">
        <title>Electron transfer.</title>
        <authorList>
            <person name="Huang L."/>
            <person name="Liu X."/>
            <person name="Zhou S."/>
        </authorList>
    </citation>
    <scope>NUCLEOTIDE SEQUENCE [LARGE SCALE GENOMIC DNA]</scope>
    <source>
        <strain evidence="2 3">Lx1</strain>
    </source>
</reference>
<proteinExistence type="predicted"/>
<evidence type="ECO:0000313" key="2">
    <source>
        <dbReference type="EMBL" id="QLY79199.1"/>
    </source>
</evidence>
<accession>A0A7D6ZGL9</accession>
<evidence type="ECO:0000313" key="3">
    <source>
        <dbReference type="Proteomes" id="UP000512286"/>
    </source>
</evidence>
<dbReference type="RefSeq" id="WP_181601415.1">
    <property type="nucleotide sequence ID" value="NZ_CP059378.1"/>
</dbReference>
<dbReference type="EMBL" id="CP059378">
    <property type="protein sequence ID" value="QLY79199.1"/>
    <property type="molecule type" value="Genomic_DNA"/>
</dbReference>
<dbReference type="KEGG" id="cint:HZF06_19300"/>
<organism evidence="2 3">
    <name type="scientific">Clostridium intestinale</name>
    <dbReference type="NCBI Taxonomy" id="36845"/>
    <lineage>
        <taxon>Bacteria</taxon>
        <taxon>Bacillati</taxon>
        <taxon>Bacillota</taxon>
        <taxon>Clostridia</taxon>
        <taxon>Eubacteriales</taxon>
        <taxon>Clostridiaceae</taxon>
        <taxon>Clostridium</taxon>
    </lineage>
</organism>
<sequence length="292" mass="33450">MNELQSIDALTAEILILKQQTAQNIIEIGKRLISVKESLPHGGWGSYLENRVEFSQQTAQRFMKVASECSNSSALRDLNQTKIFALLSLPPEEREDFIQNNPVDEMTTRELQEAIKEKKELEKKLKAEKVKSKKEIDEIKSKSKEEIINREVEIENLKIHIKSVENKLAEAETQDNNEEAESLREEVNEKATELKALLVKVSELEKELKKKPIEVIAEIPEETKKELEELRIKASQVTSGNEPVVKFSIYFEEIVKDFKGILSALAKIENSEDQVKYKSAIRALIEKMSEKI</sequence>
<dbReference type="Pfam" id="PF11300">
    <property type="entry name" value="DUF3102"/>
    <property type="match status" value="1"/>
</dbReference>
<dbReference type="Proteomes" id="UP000512286">
    <property type="component" value="Chromosome"/>
</dbReference>
<gene>
    <name evidence="2" type="ORF">HZF06_19300</name>
</gene>